<dbReference type="GO" id="GO:0000209">
    <property type="term" value="P:protein polyubiquitination"/>
    <property type="evidence" value="ECO:0007669"/>
    <property type="project" value="TreeGrafter"/>
</dbReference>
<evidence type="ECO:0000256" key="2">
    <source>
        <dbReference type="ARBA" id="ARBA00012485"/>
    </source>
</evidence>
<dbReference type="AlphaFoldDB" id="A0A9P0AKW8"/>
<dbReference type="GO" id="GO:0006513">
    <property type="term" value="P:protein monoubiquitination"/>
    <property type="evidence" value="ECO:0007669"/>
    <property type="project" value="TreeGrafter"/>
</dbReference>
<keyword evidence="10" id="KW-1185">Reference proteome</keyword>
<evidence type="ECO:0000256" key="1">
    <source>
        <dbReference type="ARBA" id="ARBA00000885"/>
    </source>
</evidence>
<comment type="function">
    <text evidence="7">E3 ubiquitin-protein ligase which accepts ubiquitin from specific E2 ubiquitin-conjugating enzymes, and transfers it to substrates, generally promoting their degradation by the proteasome. Independently of its E3 ubiquitin-protein ligase activity, acts as an inhibitor of CPSF3 endonuclease activity by blocking CPSF3 active site.</text>
</comment>
<dbReference type="Pfam" id="PF09814">
    <property type="entry name" value="HECT_2"/>
    <property type="match status" value="1"/>
</dbReference>
<comment type="subunit">
    <text evidence="8">Interacts with UBE2C/UbcH10 (E2 ubiquitin-conjugating enzyme). In vitro, interacts with cyclin-B.</text>
</comment>
<gene>
    <name evidence="9" type="ORF">BEMITA_LOCUS11311</name>
</gene>
<dbReference type="GO" id="GO:0031624">
    <property type="term" value="F:ubiquitin conjugating enzyme binding"/>
    <property type="evidence" value="ECO:0007669"/>
    <property type="project" value="TreeGrafter"/>
</dbReference>
<name>A0A9P0AKW8_BEMTA</name>
<evidence type="ECO:0000256" key="3">
    <source>
        <dbReference type="ARBA" id="ARBA00013646"/>
    </source>
</evidence>
<dbReference type="GO" id="GO:0051865">
    <property type="term" value="P:protein autoubiquitination"/>
    <property type="evidence" value="ECO:0007669"/>
    <property type="project" value="TreeGrafter"/>
</dbReference>
<evidence type="ECO:0000256" key="6">
    <source>
        <dbReference type="ARBA" id="ARBA00032298"/>
    </source>
</evidence>
<evidence type="ECO:0000256" key="7">
    <source>
        <dbReference type="ARBA" id="ARBA00053831"/>
    </source>
</evidence>
<dbReference type="GO" id="GO:0005634">
    <property type="term" value="C:nucleus"/>
    <property type="evidence" value="ECO:0007669"/>
    <property type="project" value="TreeGrafter"/>
</dbReference>
<evidence type="ECO:0000313" key="10">
    <source>
        <dbReference type="Proteomes" id="UP001152759"/>
    </source>
</evidence>
<sequence length="352" mass="40485">MKPKVFIEILPRLETCYVFIKSEKKMKHLSLKDTTIHLIYMDETEDTIQVDFVILKPDTISSLEVYDSVINFRVQLDKIISSKFSTSLAGLSDNFKFKPFFKENYPISIKCRCCDHEIFPTLSFRRVLPLPSGVLDKSEFFCHDHSDSVTKASLSPSAEDCFYGNFYILLQPTNANSLNILHCERCLSWLGTFSNKILKLWDCSTVLSDEKQFETLEIAYRQFRQTISYVASTSFFGSIKIVVESRVEENETNYLLLWIVDNDLACFVNAEIDDGKPVSLMQKCVSKVLYLFQGQKTTMVESWMKNINVTTIDVAKQMLLSALSNLNAINKMLPPQSRQTNNMYLSYLDPIL</sequence>
<comment type="catalytic activity">
    <reaction evidence="1">
        <text>S-ubiquitinyl-[E2 ubiquitin-conjugating enzyme]-L-cysteine + [acceptor protein]-L-lysine = [E2 ubiquitin-conjugating enzyme]-L-cysteine + N(6)-ubiquitinyl-[acceptor protein]-L-lysine.</text>
        <dbReference type="EC" id="2.3.2.26"/>
    </reaction>
</comment>
<evidence type="ECO:0000256" key="8">
    <source>
        <dbReference type="ARBA" id="ARBA00064185"/>
    </source>
</evidence>
<reference evidence="9" key="1">
    <citation type="submission" date="2021-12" db="EMBL/GenBank/DDBJ databases">
        <authorList>
            <person name="King R."/>
        </authorList>
    </citation>
    <scope>NUCLEOTIDE SEQUENCE</scope>
</reference>
<dbReference type="PANTHER" id="PTHR31531:SF2">
    <property type="entry name" value="E3 UBIQUITIN-PROTEIN LIGASE E3D"/>
    <property type="match status" value="1"/>
</dbReference>
<evidence type="ECO:0000256" key="4">
    <source>
        <dbReference type="ARBA" id="ARBA00029737"/>
    </source>
</evidence>
<organism evidence="9 10">
    <name type="scientific">Bemisia tabaci</name>
    <name type="common">Sweetpotato whitefly</name>
    <name type="synonym">Aleurodes tabaci</name>
    <dbReference type="NCBI Taxonomy" id="7038"/>
    <lineage>
        <taxon>Eukaryota</taxon>
        <taxon>Metazoa</taxon>
        <taxon>Ecdysozoa</taxon>
        <taxon>Arthropoda</taxon>
        <taxon>Hexapoda</taxon>
        <taxon>Insecta</taxon>
        <taxon>Pterygota</taxon>
        <taxon>Neoptera</taxon>
        <taxon>Paraneoptera</taxon>
        <taxon>Hemiptera</taxon>
        <taxon>Sternorrhyncha</taxon>
        <taxon>Aleyrodoidea</taxon>
        <taxon>Aleyrodidae</taxon>
        <taxon>Aleyrodinae</taxon>
        <taxon>Bemisia</taxon>
    </lineage>
</organism>
<dbReference type="GO" id="GO:0005829">
    <property type="term" value="C:cytosol"/>
    <property type="evidence" value="ECO:0007669"/>
    <property type="project" value="TreeGrafter"/>
</dbReference>
<accession>A0A9P0AKW8</accession>
<dbReference type="PANTHER" id="PTHR31531">
    <property type="entry name" value="E3 UBIQUITIN-PROTEIN LIGASE E3D FAMILY MEMBER"/>
    <property type="match status" value="1"/>
</dbReference>
<dbReference type="InterPro" id="IPR019193">
    <property type="entry name" value="UBQ-conj_enz_E2-bd_prot"/>
</dbReference>
<protein>
    <recommendedName>
        <fullName evidence="3">E3 ubiquitin-protein ligase E3D</fullName>
        <ecNumber evidence="2">2.3.2.26</ecNumber>
    </recommendedName>
    <alternativeName>
        <fullName evidence="6">HECT-type E3 ubiquitin transferase E3D</fullName>
    </alternativeName>
    <alternativeName>
        <fullName evidence="5">UbcH10-binding protein with a HECT-like domain</fullName>
    </alternativeName>
    <alternativeName>
        <fullName evidence="4">Ubiquitin-conjugating enzyme E2C-binding protein</fullName>
    </alternativeName>
</protein>
<dbReference type="GO" id="GO:0043161">
    <property type="term" value="P:proteasome-mediated ubiquitin-dependent protein catabolic process"/>
    <property type="evidence" value="ECO:0007669"/>
    <property type="project" value="TreeGrafter"/>
</dbReference>
<proteinExistence type="predicted"/>
<dbReference type="EC" id="2.3.2.26" evidence="2"/>
<dbReference type="Proteomes" id="UP001152759">
    <property type="component" value="Chromosome 7"/>
</dbReference>
<dbReference type="EMBL" id="OU963868">
    <property type="protein sequence ID" value="CAH0392841.1"/>
    <property type="molecule type" value="Genomic_DNA"/>
</dbReference>
<dbReference type="GO" id="GO:0000151">
    <property type="term" value="C:ubiquitin ligase complex"/>
    <property type="evidence" value="ECO:0007669"/>
    <property type="project" value="TreeGrafter"/>
</dbReference>
<evidence type="ECO:0000256" key="5">
    <source>
        <dbReference type="ARBA" id="ARBA00032234"/>
    </source>
</evidence>
<dbReference type="GO" id="GO:0061630">
    <property type="term" value="F:ubiquitin protein ligase activity"/>
    <property type="evidence" value="ECO:0007669"/>
    <property type="project" value="UniProtKB-EC"/>
</dbReference>
<evidence type="ECO:0000313" key="9">
    <source>
        <dbReference type="EMBL" id="CAH0392841.1"/>
    </source>
</evidence>
<dbReference type="GO" id="GO:0030332">
    <property type="term" value="F:cyclin binding"/>
    <property type="evidence" value="ECO:0007669"/>
    <property type="project" value="TreeGrafter"/>
</dbReference>